<evidence type="ECO:0000256" key="2">
    <source>
        <dbReference type="ARBA" id="ARBA00009810"/>
    </source>
</evidence>
<comment type="subcellular location">
    <subcellularLocation>
        <location evidence="1 10">Cell outer membrane</location>
        <topology evidence="1 10">Multi-pass membrane protein</topology>
    </subcellularLocation>
</comment>
<gene>
    <name evidence="16" type="ORF">FHP91_15445</name>
</gene>
<dbReference type="PANTHER" id="PTHR30069:SF39">
    <property type="entry name" value="BLL6183 PROTEIN"/>
    <property type="match status" value="1"/>
</dbReference>
<dbReference type="GO" id="GO:0044718">
    <property type="term" value="P:siderophore transmembrane transport"/>
    <property type="evidence" value="ECO:0007669"/>
    <property type="project" value="TreeGrafter"/>
</dbReference>
<evidence type="ECO:0000259" key="15">
    <source>
        <dbReference type="Pfam" id="PF07715"/>
    </source>
</evidence>
<evidence type="ECO:0000256" key="10">
    <source>
        <dbReference type="PROSITE-ProRule" id="PRU01360"/>
    </source>
</evidence>
<feature type="chain" id="PRO_5021816591" description="TonB-dependent receptor" evidence="13">
    <location>
        <begin position="21"/>
        <end position="533"/>
    </location>
</feature>
<feature type="signal peptide" evidence="13">
    <location>
        <begin position="1"/>
        <end position="20"/>
    </location>
</feature>
<dbReference type="Gene3D" id="2.40.170.20">
    <property type="entry name" value="TonB-dependent receptor, beta-barrel domain"/>
    <property type="match status" value="1"/>
</dbReference>
<feature type="domain" description="TonB-dependent receptor-like beta-barrel" evidence="14">
    <location>
        <begin position="221"/>
        <end position="525"/>
    </location>
</feature>
<feature type="region of interest" description="Disordered" evidence="12">
    <location>
        <begin position="163"/>
        <end position="190"/>
    </location>
</feature>
<reference evidence="16 17" key="1">
    <citation type="submission" date="2019-07" db="EMBL/GenBank/DDBJ databases">
        <title>The pathways for chlorine oxyanion respiration interact through the shared metabolite chlorate.</title>
        <authorList>
            <person name="Barnum T.P."/>
            <person name="Cheng Y."/>
            <person name="Hill K.A."/>
            <person name="Lucas L.N."/>
            <person name="Carlson H.K."/>
            <person name="Coates J.D."/>
        </authorList>
    </citation>
    <scope>NUCLEOTIDE SEQUENCE [LARGE SCALE GENOMIC DNA]</scope>
    <source>
        <strain evidence="16 17">SFB-3</strain>
    </source>
</reference>
<evidence type="ECO:0008006" key="18">
    <source>
        <dbReference type="Google" id="ProtNLM"/>
    </source>
</evidence>
<evidence type="ECO:0000256" key="9">
    <source>
        <dbReference type="ARBA" id="ARBA00023237"/>
    </source>
</evidence>
<keyword evidence="6 11" id="KW-0798">TonB box</keyword>
<name>A0A557QJV8_9RHOO</name>
<dbReference type="InterPro" id="IPR036942">
    <property type="entry name" value="Beta-barrel_TonB_sf"/>
</dbReference>
<evidence type="ECO:0000256" key="11">
    <source>
        <dbReference type="RuleBase" id="RU003357"/>
    </source>
</evidence>
<comment type="similarity">
    <text evidence="2 10 11">Belongs to the TonB-dependent receptor family.</text>
</comment>
<keyword evidence="8" id="KW-0675">Receptor</keyword>
<keyword evidence="7 10" id="KW-0472">Membrane</keyword>
<dbReference type="InterPro" id="IPR039426">
    <property type="entry name" value="TonB-dep_rcpt-like"/>
</dbReference>
<evidence type="ECO:0000256" key="1">
    <source>
        <dbReference type="ARBA" id="ARBA00004571"/>
    </source>
</evidence>
<dbReference type="InterPro" id="IPR037066">
    <property type="entry name" value="Plug_dom_sf"/>
</dbReference>
<keyword evidence="9 10" id="KW-0998">Cell outer membrane</keyword>
<keyword evidence="4 10" id="KW-1134">Transmembrane beta strand</keyword>
<dbReference type="Gene3D" id="2.170.130.10">
    <property type="entry name" value="TonB-dependent receptor, plug domain"/>
    <property type="match status" value="1"/>
</dbReference>
<keyword evidence="3 10" id="KW-0813">Transport</keyword>
<dbReference type="Pfam" id="PF00593">
    <property type="entry name" value="TonB_dep_Rec_b-barrel"/>
    <property type="match status" value="1"/>
</dbReference>
<dbReference type="PROSITE" id="PS52016">
    <property type="entry name" value="TONB_DEPENDENT_REC_3"/>
    <property type="match status" value="1"/>
</dbReference>
<dbReference type="SUPFAM" id="SSF56935">
    <property type="entry name" value="Porins"/>
    <property type="match status" value="1"/>
</dbReference>
<keyword evidence="17" id="KW-1185">Reference proteome</keyword>
<dbReference type="OrthoDB" id="98353at2"/>
<proteinExistence type="inferred from homology"/>
<evidence type="ECO:0000256" key="12">
    <source>
        <dbReference type="SAM" id="MobiDB-lite"/>
    </source>
</evidence>
<dbReference type="InterPro" id="IPR012910">
    <property type="entry name" value="Plug_dom"/>
</dbReference>
<dbReference type="EMBL" id="VMNK01000015">
    <property type="protein sequence ID" value="TVO53191.1"/>
    <property type="molecule type" value="Genomic_DNA"/>
</dbReference>
<dbReference type="GO" id="GO:0009279">
    <property type="term" value="C:cell outer membrane"/>
    <property type="evidence" value="ECO:0007669"/>
    <property type="project" value="UniProtKB-SubCell"/>
</dbReference>
<comment type="caution">
    <text evidence="16">The sequence shown here is derived from an EMBL/GenBank/DDBJ whole genome shotgun (WGS) entry which is preliminary data.</text>
</comment>
<keyword evidence="13" id="KW-0732">Signal</keyword>
<feature type="domain" description="TonB-dependent receptor plug" evidence="15">
    <location>
        <begin position="46"/>
        <end position="157"/>
    </location>
</feature>
<accession>A0A557QJV8</accession>
<evidence type="ECO:0000256" key="4">
    <source>
        <dbReference type="ARBA" id="ARBA00022452"/>
    </source>
</evidence>
<evidence type="ECO:0000256" key="5">
    <source>
        <dbReference type="ARBA" id="ARBA00022692"/>
    </source>
</evidence>
<evidence type="ECO:0000256" key="7">
    <source>
        <dbReference type="ARBA" id="ARBA00023136"/>
    </source>
</evidence>
<evidence type="ECO:0000259" key="14">
    <source>
        <dbReference type="Pfam" id="PF00593"/>
    </source>
</evidence>
<evidence type="ECO:0000313" key="16">
    <source>
        <dbReference type="EMBL" id="TVO53191.1"/>
    </source>
</evidence>
<evidence type="ECO:0000256" key="13">
    <source>
        <dbReference type="SAM" id="SignalP"/>
    </source>
</evidence>
<dbReference type="Pfam" id="PF07715">
    <property type="entry name" value="Plug"/>
    <property type="match status" value="1"/>
</dbReference>
<evidence type="ECO:0000256" key="8">
    <source>
        <dbReference type="ARBA" id="ARBA00023170"/>
    </source>
</evidence>
<sequence length="533" mass="56648">MIKHTPIALLLAALGTAAHAADPATLGTVEVVGTAPLPGLDVPRDHIPSAIRTLDDSALRHAGGASLAENLQRRLPGVSINEVTGNPLQADLNYRGFTASPLLGTPQGLSVFMDGVRLNETFGDVVSWDLIPQSAIADLTLAPGANPLYGLNTQGGAIGLHTKRGDTHPGGEASLSSGSFGRTRASLSHGGSKDELSWFVAGDALRERSPSEAGQLFGKLAWTTATTDIALTLAQANTDLIGNGLTPTSLLSDDRNTVFTHPDQTRNRSTLLALSASHWLSDSDRLAANAYLRRTRSRTLNGDANDDYEDAYENWVTGGMIGAAPDETGVLNRTATDQNGAGLGLQWTHYAERHQFALGVSHDRGHARFSQTAQEGELTDNRGVDTDEASELENKLSGRTLTTSVYVTDTIALAPTVQLTAAARYNHTHVINRDKLNRTAPNLDGDFTYNKLNPALGLTWQASPALTVYGGVSQSNRAPSPIELGCADPDNPCTLPNALAADPFLEQVVTRSLEFGLRGRAGWIGVRYAWDGR</sequence>
<dbReference type="AlphaFoldDB" id="A0A557QJV8"/>
<dbReference type="GO" id="GO:0015344">
    <property type="term" value="F:siderophore uptake transmembrane transporter activity"/>
    <property type="evidence" value="ECO:0007669"/>
    <property type="project" value="TreeGrafter"/>
</dbReference>
<evidence type="ECO:0000256" key="3">
    <source>
        <dbReference type="ARBA" id="ARBA00022448"/>
    </source>
</evidence>
<organism evidence="16 17">
    <name type="scientific">Denitromonas halophila</name>
    <dbReference type="NCBI Taxonomy" id="1629404"/>
    <lineage>
        <taxon>Bacteria</taxon>
        <taxon>Pseudomonadati</taxon>
        <taxon>Pseudomonadota</taxon>
        <taxon>Betaproteobacteria</taxon>
        <taxon>Rhodocyclales</taxon>
        <taxon>Zoogloeaceae</taxon>
        <taxon>Denitromonas</taxon>
    </lineage>
</organism>
<dbReference type="InterPro" id="IPR000531">
    <property type="entry name" value="Beta-barrel_TonB"/>
</dbReference>
<evidence type="ECO:0000313" key="17">
    <source>
        <dbReference type="Proteomes" id="UP000319502"/>
    </source>
</evidence>
<dbReference type="Proteomes" id="UP000319502">
    <property type="component" value="Unassembled WGS sequence"/>
</dbReference>
<evidence type="ECO:0000256" key="6">
    <source>
        <dbReference type="ARBA" id="ARBA00023077"/>
    </source>
</evidence>
<keyword evidence="5 10" id="KW-0812">Transmembrane</keyword>
<dbReference type="PANTHER" id="PTHR30069">
    <property type="entry name" value="TONB-DEPENDENT OUTER MEMBRANE RECEPTOR"/>
    <property type="match status" value="1"/>
</dbReference>
<protein>
    <recommendedName>
        <fullName evidence="18">TonB-dependent receptor</fullName>
    </recommendedName>
</protein>
<dbReference type="RefSeq" id="WP_144310436.1">
    <property type="nucleotide sequence ID" value="NZ_VMNK01000015.1"/>
</dbReference>